<accession>A0A5J4PDM7</accession>
<comment type="caution">
    <text evidence="2">The sequence shown here is derived from an EMBL/GenBank/DDBJ whole genome shotgun (WGS) entry which is preliminary data.</text>
</comment>
<reference evidence="2" key="1">
    <citation type="submission" date="2019-03" db="EMBL/GenBank/DDBJ databases">
        <title>Single cell metagenomics reveals metabolic interactions within the superorganism composed of flagellate Streblomastix strix and complex community of Bacteroidetes bacteria on its surface.</title>
        <authorList>
            <person name="Treitli S.C."/>
            <person name="Kolisko M."/>
            <person name="Husnik F."/>
            <person name="Keeling P."/>
            <person name="Hampl V."/>
        </authorList>
    </citation>
    <scope>NUCLEOTIDE SEQUENCE</scope>
    <source>
        <strain evidence="2">STM</strain>
    </source>
</reference>
<dbReference type="AlphaFoldDB" id="A0A5J4PDM7"/>
<dbReference type="Gene3D" id="1.10.10.10">
    <property type="entry name" value="Winged helix-like DNA-binding domain superfamily/Winged helix DNA-binding domain"/>
    <property type="match status" value="1"/>
</dbReference>
<feature type="coiled-coil region" evidence="1">
    <location>
        <begin position="92"/>
        <end position="133"/>
    </location>
</feature>
<sequence length="149" mass="17361">SHPKIVLQKKVTQMKRERKSLILKRPPKDYRMSFKLSVVQEIESGTIGINAAQRKYGIQGHGTISEWRRKYGKFASENTLTKKVMPSPQQRIMELEQQLRLLQRENKFLAEQLIETEDKAAILDRLIDIAEKEYILPIRKNSCPGQSKK</sequence>
<proteinExistence type="predicted"/>
<protein>
    <recommendedName>
        <fullName evidence="3">Transposase</fullName>
    </recommendedName>
</protein>
<keyword evidence="1" id="KW-0175">Coiled coil</keyword>
<dbReference type="SUPFAM" id="SSF46689">
    <property type="entry name" value="Homeodomain-like"/>
    <property type="match status" value="1"/>
</dbReference>
<feature type="non-terminal residue" evidence="2">
    <location>
        <position position="1"/>
    </location>
</feature>
<dbReference type="EMBL" id="SNRY01009184">
    <property type="protein sequence ID" value="KAA6307422.1"/>
    <property type="molecule type" value="Genomic_DNA"/>
</dbReference>
<name>A0A5J4PDM7_9ZZZZ</name>
<gene>
    <name evidence="2" type="ORF">EZS27_040909</name>
</gene>
<organism evidence="2">
    <name type="scientific">termite gut metagenome</name>
    <dbReference type="NCBI Taxonomy" id="433724"/>
    <lineage>
        <taxon>unclassified sequences</taxon>
        <taxon>metagenomes</taxon>
        <taxon>organismal metagenomes</taxon>
    </lineage>
</organism>
<dbReference type="InterPro" id="IPR009057">
    <property type="entry name" value="Homeodomain-like_sf"/>
</dbReference>
<evidence type="ECO:0000256" key="1">
    <source>
        <dbReference type="SAM" id="Coils"/>
    </source>
</evidence>
<evidence type="ECO:0000313" key="2">
    <source>
        <dbReference type="EMBL" id="KAA6307422.1"/>
    </source>
</evidence>
<evidence type="ECO:0008006" key="3">
    <source>
        <dbReference type="Google" id="ProtNLM"/>
    </source>
</evidence>
<dbReference type="InterPro" id="IPR036388">
    <property type="entry name" value="WH-like_DNA-bd_sf"/>
</dbReference>